<feature type="transmembrane region" description="Helical" evidence="5">
    <location>
        <begin position="85"/>
        <end position="109"/>
    </location>
</feature>
<dbReference type="OrthoDB" id="100006at2759"/>
<evidence type="ECO:0000313" key="7">
    <source>
        <dbReference type="EMBL" id="KXT16357.1"/>
    </source>
</evidence>
<comment type="subcellular location">
    <subcellularLocation>
        <location evidence="1">Membrane</location>
        <topology evidence="1">Multi-pass membrane protein</topology>
    </subcellularLocation>
</comment>
<name>A0A139INF7_9PEZI</name>
<gene>
    <name evidence="7" type="ORF">AC579_5576</name>
</gene>
<dbReference type="STRING" id="113226.A0A139INF7"/>
<keyword evidence="4 5" id="KW-0472">Membrane</keyword>
<evidence type="ECO:0000313" key="8">
    <source>
        <dbReference type="Proteomes" id="UP000073492"/>
    </source>
</evidence>
<organism evidence="7 8">
    <name type="scientific">Pseudocercospora musae</name>
    <dbReference type="NCBI Taxonomy" id="113226"/>
    <lineage>
        <taxon>Eukaryota</taxon>
        <taxon>Fungi</taxon>
        <taxon>Dikarya</taxon>
        <taxon>Ascomycota</taxon>
        <taxon>Pezizomycotina</taxon>
        <taxon>Dothideomycetes</taxon>
        <taxon>Dothideomycetidae</taxon>
        <taxon>Mycosphaerellales</taxon>
        <taxon>Mycosphaerellaceae</taxon>
        <taxon>Pseudocercospora</taxon>
    </lineage>
</organism>
<feature type="transmembrane region" description="Helical" evidence="5">
    <location>
        <begin position="6"/>
        <end position="30"/>
    </location>
</feature>
<keyword evidence="2 5" id="KW-0812">Transmembrane</keyword>
<sequence>MPLSLVVAIPTFVCSLLSFLADATFVLFYLIFPPERHFRQALIVNLLAADLINSANNTISGAFALSRRHEKQPIPPGPGCVANGYIGQFSVQAIDFGILVISLSVLLTIRQSKVMLKPSMRHVIAVCAIPWIPPLVTANVALAMDLYGPVSGNWCWIGAEYFGLRYALTHAWRIGIFVATIAIYTYIYIHLMRTYGKLAISSHTATADTDDNVTALSDLPQPSDAPKRHIRVRSSITTVHSHHADEQPLAPFPIIPEEGDASSAERSTSHIGFAESKSGNRNGQITVVAGATHAQARAKKQAVRKMLLLNGYPICYIILSISESELDEMRANHAHNWSIMTCVNTNQRAKSSALNTLSVVRLMSYASVVARLPVATYYASSSRTSSVCRGSSIWPSSLYGRETMRRPSHLTYDLERDY</sequence>
<proteinExistence type="predicted"/>
<evidence type="ECO:0000256" key="2">
    <source>
        <dbReference type="ARBA" id="ARBA00022692"/>
    </source>
</evidence>
<keyword evidence="8" id="KW-1185">Reference proteome</keyword>
<dbReference type="PANTHER" id="PTHR23112:SF37">
    <property type="entry name" value="G PROTEIN-COUPLED RECEPTOR GPR1"/>
    <property type="match status" value="1"/>
</dbReference>
<protein>
    <recommendedName>
        <fullName evidence="6">Glucose receptor Git3-like N-terminal domain-containing protein</fullName>
    </recommendedName>
</protein>
<reference evidence="7 8" key="1">
    <citation type="submission" date="2015-07" db="EMBL/GenBank/DDBJ databases">
        <title>Comparative genomics of the Sigatoka disease complex on banana suggests a link between parallel evolutionary changes in Pseudocercospora fijiensis and Pseudocercospora eumusae and increased virulence on the banana host.</title>
        <authorList>
            <person name="Chang T.-C."/>
            <person name="Salvucci A."/>
            <person name="Crous P.W."/>
            <person name="Stergiopoulos I."/>
        </authorList>
    </citation>
    <scope>NUCLEOTIDE SEQUENCE [LARGE SCALE GENOMIC DNA]</scope>
    <source>
        <strain evidence="7 8">CBS 116634</strain>
    </source>
</reference>
<dbReference type="SUPFAM" id="SSF81321">
    <property type="entry name" value="Family A G protein-coupled receptor-like"/>
    <property type="match status" value="1"/>
</dbReference>
<evidence type="ECO:0000256" key="4">
    <source>
        <dbReference type="ARBA" id="ARBA00023136"/>
    </source>
</evidence>
<dbReference type="Pfam" id="PF11710">
    <property type="entry name" value="Git3"/>
    <property type="match status" value="1"/>
</dbReference>
<dbReference type="Proteomes" id="UP000073492">
    <property type="component" value="Unassembled WGS sequence"/>
</dbReference>
<dbReference type="PANTHER" id="PTHR23112">
    <property type="entry name" value="G PROTEIN-COUPLED RECEPTOR 157-RELATED"/>
    <property type="match status" value="1"/>
</dbReference>
<evidence type="ECO:0000256" key="5">
    <source>
        <dbReference type="SAM" id="Phobius"/>
    </source>
</evidence>
<comment type="caution">
    <text evidence="7">The sequence shown here is derived from an EMBL/GenBank/DDBJ whole genome shotgun (WGS) entry which is preliminary data.</text>
</comment>
<dbReference type="EMBL" id="LFZO01000038">
    <property type="protein sequence ID" value="KXT16357.1"/>
    <property type="molecule type" value="Genomic_DNA"/>
</dbReference>
<feature type="domain" description="Glucose receptor Git3-like N-terminal" evidence="6">
    <location>
        <begin position="11"/>
        <end position="196"/>
    </location>
</feature>
<dbReference type="GO" id="GO:0007189">
    <property type="term" value="P:adenylate cyclase-activating G protein-coupled receptor signaling pathway"/>
    <property type="evidence" value="ECO:0007669"/>
    <property type="project" value="TreeGrafter"/>
</dbReference>
<evidence type="ECO:0000256" key="3">
    <source>
        <dbReference type="ARBA" id="ARBA00022989"/>
    </source>
</evidence>
<dbReference type="Gene3D" id="1.20.1070.10">
    <property type="entry name" value="Rhodopsin 7-helix transmembrane proteins"/>
    <property type="match status" value="1"/>
</dbReference>
<dbReference type="AlphaFoldDB" id="A0A139INF7"/>
<dbReference type="GO" id="GO:0004930">
    <property type="term" value="F:G protein-coupled receptor activity"/>
    <property type="evidence" value="ECO:0007669"/>
    <property type="project" value="TreeGrafter"/>
</dbReference>
<evidence type="ECO:0000259" key="6">
    <source>
        <dbReference type="Pfam" id="PF11710"/>
    </source>
</evidence>
<evidence type="ECO:0000256" key="1">
    <source>
        <dbReference type="ARBA" id="ARBA00004141"/>
    </source>
</evidence>
<dbReference type="GO" id="GO:0005886">
    <property type="term" value="C:plasma membrane"/>
    <property type="evidence" value="ECO:0007669"/>
    <property type="project" value="TreeGrafter"/>
</dbReference>
<feature type="transmembrane region" description="Helical" evidence="5">
    <location>
        <begin position="121"/>
        <end position="144"/>
    </location>
</feature>
<feature type="transmembrane region" description="Helical" evidence="5">
    <location>
        <begin position="171"/>
        <end position="189"/>
    </location>
</feature>
<dbReference type="InterPro" id="IPR023041">
    <property type="entry name" value="Glucose_rcpt_Git3-like_N"/>
</dbReference>
<accession>A0A139INF7</accession>
<keyword evidence="3 5" id="KW-1133">Transmembrane helix</keyword>